<dbReference type="EMBL" id="CABVIN010000003">
    <property type="protein sequence ID" value="VVP05431.1"/>
    <property type="molecule type" value="Genomic_DNA"/>
</dbReference>
<gene>
    <name evidence="1" type="ORF">PS896_03055</name>
</gene>
<proteinExistence type="predicted"/>
<dbReference type="AlphaFoldDB" id="A0A5E7KX25"/>
<protein>
    <submittedName>
        <fullName evidence="1">Uncharacterized protein</fullName>
    </submittedName>
</protein>
<evidence type="ECO:0000313" key="1">
    <source>
        <dbReference type="EMBL" id="VVP05431.1"/>
    </source>
</evidence>
<dbReference type="RefSeq" id="WP_150647826.1">
    <property type="nucleotide sequence ID" value="NZ_CABVIN010000003.1"/>
</dbReference>
<reference evidence="1 2" key="1">
    <citation type="submission" date="2019-09" db="EMBL/GenBank/DDBJ databases">
        <authorList>
            <person name="Chandra G."/>
            <person name="Truman W A."/>
        </authorList>
    </citation>
    <scope>NUCLEOTIDE SEQUENCE [LARGE SCALE GENOMIC DNA]</scope>
    <source>
        <strain evidence="1">PS896</strain>
    </source>
</reference>
<name>A0A5E7KX25_PSEFL</name>
<organism evidence="1 2">
    <name type="scientific">Pseudomonas fluorescens</name>
    <dbReference type="NCBI Taxonomy" id="294"/>
    <lineage>
        <taxon>Bacteria</taxon>
        <taxon>Pseudomonadati</taxon>
        <taxon>Pseudomonadota</taxon>
        <taxon>Gammaproteobacteria</taxon>
        <taxon>Pseudomonadales</taxon>
        <taxon>Pseudomonadaceae</taxon>
        <taxon>Pseudomonas</taxon>
    </lineage>
</organism>
<sequence>MDDDYLVLVVGVCVLIIPDGKQRETYNDLVNSILLAQLVANKKSEKSLSLDWYDTYVSVLDDFWLRHQKSKQEWQVSNPENRSALEFFNAALSSDAMPETRIMGAVLQRIARMPGDEPAIQRLRSFMNISSAAGADSVPASLAKVQLMVTVANAVDSFASAFVEFKTSLELNPNPFQQVYQSADVRGLVQAHHAWASLSEIRYSGAREAIARKVRDKLADSVAVLNLPREIVL</sequence>
<evidence type="ECO:0000313" key="2">
    <source>
        <dbReference type="Proteomes" id="UP000377224"/>
    </source>
</evidence>
<dbReference type="Proteomes" id="UP000377224">
    <property type="component" value="Unassembled WGS sequence"/>
</dbReference>
<accession>A0A5E7KX25</accession>